<dbReference type="Gene3D" id="3.20.20.80">
    <property type="entry name" value="Glycosidases"/>
    <property type="match status" value="1"/>
</dbReference>
<feature type="domain" description="Glycoside hydrolase family 2 immunoglobulin-like beta-sandwich" evidence="5">
    <location>
        <begin position="191"/>
        <end position="294"/>
    </location>
</feature>
<sequence length="772" mass="87572">MTILKYHFSFFMCFISLALLAQTGKRNTLNFDKDWKFIQDDAGGAEMPEFDDRRWQYLDLPHDWSIEGSVDRDNPTERGGGYMPAGVGWYRKSFEVPASAQGKKIFIDFDGIMANSDVWINGEHLGKRPFGYVSFRYELTPYLKFGKENVIAVRVDNSDQPASRWYTGAGIYRHVRLVSTDPTHIGHWGIFVSTPKVSAKKADVKIRTKVVNEAGETRKIKLLTEIVDEGGKVLQKIESTQQIPAGESYDFEQNATVKDPKLWDIAQGNLYQAVSKVMDGYKVIDEETNTFGIREFRFEPATGFYINDRNVKLKGVCLHHDAGGVGAAVPLKVWERRLNLLRDLGVNAIRLAHNPFAPEFYELCDRMGFLVMDETFDTWNAQKNHADYGYNMHFDDWWEQDTRDVIMRDRNYASIFMYSIGNEIRDNLDSPEGFKKYKDQQDLVHELDPTRPVTMGLFRPNSQNVYDNGFVEMMDVVGQNYRENELVAAYHQKPERKVIGTENGHSRGAWLALRDNDFMAGQFLWTGIDYLGEADWPAISHDFGLLDRTGGIKAKALQRKSWWVEEPVAYVVRKETNAGGGDWVPDWTPSDYDTYDVAHLEVYSNCEEVELFLNGESLGTQKMPENAAPVSYKTTFKKGTLKVVGRNEGKLVAEQILETAGEPVALKMEVDQNTITRDFDDVAHVKIYALDENGIVNPNADNLVYYNISSLGVLRALDNGDRMDHSSSKGKRRRVYRGEGLAIVGAERKAGKIVLEASSKGLESAKIAINVK</sequence>
<dbReference type="InterPro" id="IPR017853">
    <property type="entry name" value="GH"/>
</dbReference>
<dbReference type="Pfam" id="PF18565">
    <property type="entry name" value="Glyco_hydro2_C5"/>
    <property type="match status" value="1"/>
</dbReference>
<feature type="domain" description="Glycosyl hydrolases family 2 sugar binding" evidence="7">
    <location>
        <begin position="85"/>
        <end position="179"/>
    </location>
</feature>
<organism evidence="10 11">
    <name type="scientific">Echinicola jeungdonensis</name>
    <dbReference type="NCBI Taxonomy" id="709343"/>
    <lineage>
        <taxon>Bacteria</taxon>
        <taxon>Pseudomonadati</taxon>
        <taxon>Bacteroidota</taxon>
        <taxon>Cytophagia</taxon>
        <taxon>Cytophagales</taxon>
        <taxon>Cyclobacteriaceae</taxon>
        <taxon>Echinicola</taxon>
    </lineage>
</organism>
<dbReference type="PANTHER" id="PTHR42732:SF1">
    <property type="entry name" value="BETA-MANNOSIDASE"/>
    <property type="match status" value="1"/>
</dbReference>
<name>A0ABV5J4Y6_9BACT</name>
<dbReference type="InterPro" id="IPR032311">
    <property type="entry name" value="DUF4982"/>
</dbReference>
<dbReference type="InterPro" id="IPR006101">
    <property type="entry name" value="Glyco_hydro_2"/>
</dbReference>
<dbReference type="Gene3D" id="2.60.120.260">
    <property type="entry name" value="Galactose-binding domain-like"/>
    <property type="match status" value="1"/>
</dbReference>
<dbReference type="SUPFAM" id="SSF49303">
    <property type="entry name" value="beta-Galactosidase/glucuronidase domain"/>
    <property type="match status" value="1"/>
</dbReference>
<keyword evidence="4" id="KW-0732">Signal</keyword>
<dbReference type="GO" id="GO:0016787">
    <property type="term" value="F:hydrolase activity"/>
    <property type="evidence" value="ECO:0007669"/>
    <property type="project" value="UniProtKB-KW"/>
</dbReference>
<evidence type="ECO:0000259" key="6">
    <source>
        <dbReference type="Pfam" id="PF02836"/>
    </source>
</evidence>
<protein>
    <submittedName>
        <fullName evidence="10">Glycoside hydrolase family 2 TIM barrel-domain containing protein</fullName>
    </submittedName>
</protein>
<dbReference type="InterPro" id="IPR013783">
    <property type="entry name" value="Ig-like_fold"/>
</dbReference>
<dbReference type="InterPro" id="IPR036156">
    <property type="entry name" value="Beta-gal/glucu_dom_sf"/>
</dbReference>
<proteinExistence type="inferred from homology"/>
<dbReference type="PRINTS" id="PR00132">
    <property type="entry name" value="GLHYDRLASE2"/>
</dbReference>
<dbReference type="EMBL" id="JBHMEW010000055">
    <property type="protein sequence ID" value="MFB9211884.1"/>
    <property type="molecule type" value="Genomic_DNA"/>
</dbReference>
<evidence type="ECO:0000256" key="3">
    <source>
        <dbReference type="ARBA" id="ARBA00023295"/>
    </source>
</evidence>
<dbReference type="InterPro" id="IPR008979">
    <property type="entry name" value="Galactose-bd-like_sf"/>
</dbReference>
<dbReference type="PANTHER" id="PTHR42732">
    <property type="entry name" value="BETA-GALACTOSIDASE"/>
    <property type="match status" value="1"/>
</dbReference>
<dbReference type="Pfam" id="PF02837">
    <property type="entry name" value="Glyco_hydro_2_N"/>
    <property type="match status" value="1"/>
</dbReference>
<evidence type="ECO:0000256" key="2">
    <source>
        <dbReference type="ARBA" id="ARBA00022801"/>
    </source>
</evidence>
<evidence type="ECO:0000259" key="5">
    <source>
        <dbReference type="Pfam" id="PF00703"/>
    </source>
</evidence>
<evidence type="ECO:0000256" key="4">
    <source>
        <dbReference type="SAM" id="SignalP"/>
    </source>
</evidence>
<dbReference type="InterPro" id="IPR006104">
    <property type="entry name" value="Glyco_hydro_2_N"/>
</dbReference>
<reference evidence="10 11" key="1">
    <citation type="submission" date="2024-09" db="EMBL/GenBank/DDBJ databases">
        <authorList>
            <person name="Sun Q."/>
            <person name="Mori K."/>
        </authorList>
    </citation>
    <scope>NUCLEOTIDE SEQUENCE [LARGE SCALE GENOMIC DNA]</scope>
    <source>
        <strain evidence="10 11">CECT 7682</strain>
    </source>
</reference>
<gene>
    <name evidence="10" type="ORF">ACFFUR_08705</name>
</gene>
<dbReference type="RefSeq" id="WP_290247940.1">
    <property type="nucleotide sequence ID" value="NZ_JAUFQT010000001.1"/>
</dbReference>
<dbReference type="InterPro" id="IPR051913">
    <property type="entry name" value="GH2_Domain-Containing"/>
</dbReference>
<evidence type="ECO:0000313" key="11">
    <source>
        <dbReference type="Proteomes" id="UP001589654"/>
    </source>
</evidence>
<keyword evidence="11" id="KW-1185">Reference proteome</keyword>
<feature type="chain" id="PRO_5045454882" evidence="4">
    <location>
        <begin position="22"/>
        <end position="772"/>
    </location>
</feature>
<dbReference type="InterPro" id="IPR006103">
    <property type="entry name" value="Glyco_hydro_2_cat"/>
</dbReference>
<dbReference type="Pfam" id="PF00703">
    <property type="entry name" value="Glyco_hydro_2"/>
    <property type="match status" value="1"/>
</dbReference>
<dbReference type="Pfam" id="PF16355">
    <property type="entry name" value="DUF4982"/>
    <property type="match status" value="1"/>
</dbReference>
<evidence type="ECO:0000313" key="10">
    <source>
        <dbReference type="EMBL" id="MFB9211884.1"/>
    </source>
</evidence>
<keyword evidence="2 10" id="KW-0378">Hydrolase</keyword>
<comment type="caution">
    <text evidence="10">The sequence shown here is derived from an EMBL/GenBank/DDBJ whole genome shotgun (WGS) entry which is preliminary data.</text>
</comment>
<dbReference type="InterPro" id="IPR040605">
    <property type="entry name" value="Glyco_hydro2_dom5"/>
</dbReference>
<dbReference type="Pfam" id="PF02836">
    <property type="entry name" value="Glyco_hydro_2_C"/>
    <property type="match status" value="1"/>
</dbReference>
<dbReference type="SUPFAM" id="SSF51445">
    <property type="entry name" value="(Trans)glycosidases"/>
    <property type="match status" value="1"/>
</dbReference>
<accession>A0ABV5J4Y6</accession>
<dbReference type="Proteomes" id="UP001589654">
    <property type="component" value="Unassembled WGS sequence"/>
</dbReference>
<feature type="domain" description="Glycoside hydrolase family 2" evidence="9">
    <location>
        <begin position="666"/>
        <end position="767"/>
    </location>
</feature>
<evidence type="ECO:0000259" key="8">
    <source>
        <dbReference type="Pfam" id="PF16355"/>
    </source>
</evidence>
<comment type="similarity">
    <text evidence="1">Belongs to the glycosyl hydrolase 2 family.</text>
</comment>
<dbReference type="Gene3D" id="2.60.40.10">
    <property type="entry name" value="Immunoglobulins"/>
    <property type="match status" value="3"/>
</dbReference>
<feature type="signal peptide" evidence="4">
    <location>
        <begin position="1"/>
        <end position="21"/>
    </location>
</feature>
<evidence type="ECO:0000256" key="1">
    <source>
        <dbReference type="ARBA" id="ARBA00007401"/>
    </source>
</evidence>
<feature type="domain" description="Glycoside hydrolase family 2 catalytic" evidence="6">
    <location>
        <begin position="304"/>
        <end position="509"/>
    </location>
</feature>
<dbReference type="SUPFAM" id="SSF49785">
    <property type="entry name" value="Galactose-binding domain-like"/>
    <property type="match status" value="1"/>
</dbReference>
<feature type="domain" description="DUF4982" evidence="8">
    <location>
        <begin position="599"/>
        <end position="653"/>
    </location>
</feature>
<keyword evidence="3" id="KW-0326">Glycosidase</keyword>
<evidence type="ECO:0000259" key="9">
    <source>
        <dbReference type="Pfam" id="PF18565"/>
    </source>
</evidence>
<evidence type="ECO:0000259" key="7">
    <source>
        <dbReference type="Pfam" id="PF02837"/>
    </source>
</evidence>
<dbReference type="InterPro" id="IPR006102">
    <property type="entry name" value="Ig-like_GH2"/>
</dbReference>